<dbReference type="OrthoDB" id="1328803at2759"/>
<dbReference type="AlphaFoldDB" id="A0A9J5XCJ2"/>
<comment type="caution">
    <text evidence="2">The sequence shown here is derived from an EMBL/GenBank/DDBJ whole genome shotgun (WGS) entry which is preliminary data.</text>
</comment>
<protein>
    <submittedName>
        <fullName evidence="2">Uncharacterized protein</fullName>
    </submittedName>
</protein>
<evidence type="ECO:0000256" key="1">
    <source>
        <dbReference type="SAM" id="MobiDB-lite"/>
    </source>
</evidence>
<evidence type="ECO:0000313" key="3">
    <source>
        <dbReference type="Proteomes" id="UP000824120"/>
    </source>
</evidence>
<feature type="region of interest" description="Disordered" evidence="1">
    <location>
        <begin position="55"/>
        <end position="98"/>
    </location>
</feature>
<dbReference type="Proteomes" id="UP000824120">
    <property type="component" value="Chromosome 9"/>
</dbReference>
<gene>
    <name evidence="2" type="ORF">H5410_045384</name>
</gene>
<reference evidence="2 3" key="1">
    <citation type="submission" date="2020-09" db="EMBL/GenBank/DDBJ databases">
        <title>De no assembly of potato wild relative species, Solanum commersonii.</title>
        <authorList>
            <person name="Cho K."/>
        </authorList>
    </citation>
    <scope>NUCLEOTIDE SEQUENCE [LARGE SCALE GENOMIC DNA]</scope>
    <source>
        <strain evidence="2">LZ3.2</strain>
        <tissue evidence="2">Leaf</tissue>
    </source>
</reference>
<accession>A0A9J5XCJ2</accession>
<feature type="compositionally biased region" description="Polar residues" evidence="1">
    <location>
        <begin position="55"/>
        <end position="88"/>
    </location>
</feature>
<proteinExistence type="predicted"/>
<dbReference type="EMBL" id="JACXVP010000009">
    <property type="protein sequence ID" value="KAG5584950.1"/>
    <property type="molecule type" value="Genomic_DNA"/>
</dbReference>
<evidence type="ECO:0000313" key="2">
    <source>
        <dbReference type="EMBL" id="KAG5584950.1"/>
    </source>
</evidence>
<sequence>MRSDYKEIEKRLFPLIRVEGYGRGSKNTEQVDYHKGMTVLHEQYNQILQMLGQSNMQGGSEAATSTSHFSASIAQDNYSSAGASTDPTPSHDVPPSAIVDSVDNPDLSAVLLVLSQGSLRLGDHRES</sequence>
<name>A0A9J5XCJ2_SOLCO</name>
<organism evidence="2 3">
    <name type="scientific">Solanum commersonii</name>
    <name type="common">Commerson's wild potato</name>
    <name type="synonym">Commerson's nightshade</name>
    <dbReference type="NCBI Taxonomy" id="4109"/>
    <lineage>
        <taxon>Eukaryota</taxon>
        <taxon>Viridiplantae</taxon>
        <taxon>Streptophyta</taxon>
        <taxon>Embryophyta</taxon>
        <taxon>Tracheophyta</taxon>
        <taxon>Spermatophyta</taxon>
        <taxon>Magnoliopsida</taxon>
        <taxon>eudicotyledons</taxon>
        <taxon>Gunneridae</taxon>
        <taxon>Pentapetalae</taxon>
        <taxon>asterids</taxon>
        <taxon>lamiids</taxon>
        <taxon>Solanales</taxon>
        <taxon>Solanaceae</taxon>
        <taxon>Solanoideae</taxon>
        <taxon>Solaneae</taxon>
        <taxon>Solanum</taxon>
    </lineage>
</organism>
<keyword evidence="3" id="KW-1185">Reference proteome</keyword>